<evidence type="ECO:0000313" key="1">
    <source>
        <dbReference type="EMBL" id="KAH7533134.1"/>
    </source>
</evidence>
<reference evidence="1" key="1">
    <citation type="journal article" date="2021" name="Front. Plant Sci.">
        <title>Chromosome-Scale Genome Assembly for Chinese Sour Jujube and Insights Into Its Genome Evolution and Domestication Signature.</title>
        <authorList>
            <person name="Shen L.-Y."/>
            <person name="Luo H."/>
            <person name="Wang X.-L."/>
            <person name="Wang X.-M."/>
            <person name="Qiu X.-J."/>
            <person name="Liu H."/>
            <person name="Zhou S.-S."/>
            <person name="Jia K.-H."/>
            <person name="Nie S."/>
            <person name="Bao Y.-T."/>
            <person name="Zhang R.-G."/>
            <person name="Yun Q.-Z."/>
            <person name="Chai Y.-H."/>
            <person name="Lu J.-Y."/>
            <person name="Li Y."/>
            <person name="Zhao S.-W."/>
            <person name="Mao J.-F."/>
            <person name="Jia S.-G."/>
            <person name="Mao Y.-M."/>
        </authorList>
    </citation>
    <scope>NUCLEOTIDE SEQUENCE</scope>
    <source>
        <strain evidence="1">AT0</strain>
        <tissue evidence="1">Leaf</tissue>
    </source>
</reference>
<evidence type="ECO:0000313" key="2">
    <source>
        <dbReference type="Proteomes" id="UP000813462"/>
    </source>
</evidence>
<name>A0A978VJ65_ZIZJJ</name>
<gene>
    <name evidence="1" type="ORF">FEM48_Zijuj04G0098200</name>
</gene>
<accession>A0A978VJ65</accession>
<protein>
    <submittedName>
        <fullName evidence="1">Uncharacterized protein</fullName>
    </submittedName>
</protein>
<dbReference type="AlphaFoldDB" id="A0A978VJ65"/>
<dbReference type="Proteomes" id="UP000813462">
    <property type="component" value="Unassembled WGS sequence"/>
</dbReference>
<proteinExistence type="predicted"/>
<dbReference type="EMBL" id="JAEACU010000004">
    <property type="protein sequence ID" value="KAH7533134.1"/>
    <property type="molecule type" value="Genomic_DNA"/>
</dbReference>
<organism evidence="1 2">
    <name type="scientific">Ziziphus jujuba var. spinosa</name>
    <dbReference type="NCBI Taxonomy" id="714518"/>
    <lineage>
        <taxon>Eukaryota</taxon>
        <taxon>Viridiplantae</taxon>
        <taxon>Streptophyta</taxon>
        <taxon>Embryophyta</taxon>
        <taxon>Tracheophyta</taxon>
        <taxon>Spermatophyta</taxon>
        <taxon>Magnoliopsida</taxon>
        <taxon>eudicotyledons</taxon>
        <taxon>Gunneridae</taxon>
        <taxon>Pentapetalae</taxon>
        <taxon>rosids</taxon>
        <taxon>fabids</taxon>
        <taxon>Rosales</taxon>
        <taxon>Rhamnaceae</taxon>
        <taxon>Paliureae</taxon>
        <taxon>Ziziphus</taxon>
    </lineage>
</organism>
<sequence length="124" mass="13976">MVRSAALLCPVAYLGQIPSPLPRIIVELFIAEGALSSFNPHRQDVLKLLDFACNKLGIDSCLTLKLDILTSLLIFPCSKLNSYSLYAPHLDFYCFMGSRFDLLVSVDRPELLRQYFDGKSFKQV</sequence>
<comment type="caution">
    <text evidence="1">The sequence shown here is derived from an EMBL/GenBank/DDBJ whole genome shotgun (WGS) entry which is preliminary data.</text>
</comment>